<comment type="caution">
    <text evidence="1">The sequence shown here is derived from an EMBL/GenBank/DDBJ whole genome shotgun (WGS) entry which is preliminary data.</text>
</comment>
<proteinExistence type="predicted"/>
<sequence length="172" mass="19007">MANSTSTMQLVYSSIIQNQFDTSVEFQFKSDTVHGNPATVFAKLTSPTHNARGFSEMDIYAFIVPIRDMKTQQTLSGVEIQDRGHKVGLNGVDNGAPRFRASSLSFVTDVSLNPGALLLIAPNLSKEHLRRGIECNPDSGLIFKDFTKDNSFYLAELDSFHDYTAKEIGDPL</sequence>
<dbReference type="Proteomes" id="UP001237642">
    <property type="component" value="Unassembled WGS sequence"/>
</dbReference>
<dbReference type="GO" id="GO:0033540">
    <property type="term" value="P:fatty acid beta-oxidation using acyl-CoA oxidase"/>
    <property type="evidence" value="ECO:0007669"/>
    <property type="project" value="TreeGrafter"/>
</dbReference>
<evidence type="ECO:0000313" key="2">
    <source>
        <dbReference type="Proteomes" id="UP001237642"/>
    </source>
</evidence>
<dbReference type="GO" id="GO:0003997">
    <property type="term" value="F:acyl-CoA oxidase activity"/>
    <property type="evidence" value="ECO:0007669"/>
    <property type="project" value="InterPro"/>
</dbReference>
<dbReference type="GO" id="GO:0071949">
    <property type="term" value="F:FAD binding"/>
    <property type="evidence" value="ECO:0007669"/>
    <property type="project" value="InterPro"/>
</dbReference>
<dbReference type="InterPro" id="IPR012258">
    <property type="entry name" value="Acyl-CoA_oxidase"/>
</dbReference>
<dbReference type="InterPro" id="IPR009100">
    <property type="entry name" value="AcylCoA_DH/oxidase_NM_dom_sf"/>
</dbReference>
<dbReference type="InterPro" id="IPR046373">
    <property type="entry name" value="Acyl-CoA_Oxase/DH_mid-dom_sf"/>
</dbReference>
<accession>A0AAD8HHD2</accession>
<dbReference type="GO" id="GO:0005504">
    <property type="term" value="F:fatty acid binding"/>
    <property type="evidence" value="ECO:0007669"/>
    <property type="project" value="TreeGrafter"/>
</dbReference>
<dbReference type="GO" id="GO:0005777">
    <property type="term" value="C:peroxisome"/>
    <property type="evidence" value="ECO:0007669"/>
    <property type="project" value="InterPro"/>
</dbReference>
<dbReference type="SUPFAM" id="SSF56645">
    <property type="entry name" value="Acyl-CoA dehydrogenase NM domain-like"/>
    <property type="match status" value="1"/>
</dbReference>
<keyword evidence="2" id="KW-1185">Reference proteome</keyword>
<protein>
    <submittedName>
        <fullName evidence="1">Uncharacterized protein</fullName>
    </submittedName>
</protein>
<dbReference type="GO" id="GO:0055088">
    <property type="term" value="P:lipid homeostasis"/>
    <property type="evidence" value="ECO:0007669"/>
    <property type="project" value="TreeGrafter"/>
</dbReference>
<dbReference type="PANTHER" id="PTHR10909">
    <property type="entry name" value="ELECTRON TRANSPORT OXIDOREDUCTASE"/>
    <property type="match status" value="1"/>
</dbReference>
<evidence type="ECO:0000313" key="1">
    <source>
        <dbReference type="EMBL" id="KAK1366536.1"/>
    </source>
</evidence>
<dbReference type="PANTHER" id="PTHR10909:SF378">
    <property type="entry name" value="ACYL-COENZYME A OXIDASE"/>
    <property type="match status" value="1"/>
</dbReference>
<dbReference type="EMBL" id="JAUIZM010000009">
    <property type="protein sequence ID" value="KAK1366536.1"/>
    <property type="molecule type" value="Genomic_DNA"/>
</dbReference>
<reference evidence="1" key="2">
    <citation type="submission" date="2023-05" db="EMBL/GenBank/DDBJ databases">
        <authorList>
            <person name="Schelkunov M.I."/>
        </authorList>
    </citation>
    <scope>NUCLEOTIDE SEQUENCE</scope>
    <source>
        <strain evidence="1">Hsosn_3</strain>
        <tissue evidence="1">Leaf</tissue>
    </source>
</reference>
<name>A0AAD8HHD2_9APIA</name>
<dbReference type="Gene3D" id="2.40.110.10">
    <property type="entry name" value="Butyryl-CoA Dehydrogenase, subunit A, domain 2"/>
    <property type="match status" value="1"/>
</dbReference>
<gene>
    <name evidence="1" type="ORF">POM88_042097</name>
</gene>
<dbReference type="AlphaFoldDB" id="A0AAD8HHD2"/>
<reference evidence="1" key="1">
    <citation type="submission" date="2023-02" db="EMBL/GenBank/DDBJ databases">
        <title>Genome of toxic invasive species Heracleum sosnowskyi carries increased number of genes despite the absence of recent whole-genome duplications.</title>
        <authorList>
            <person name="Schelkunov M."/>
            <person name="Shtratnikova V."/>
            <person name="Makarenko M."/>
            <person name="Klepikova A."/>
            <person name="Omelchenko D."/>
            <person name="Novikova G."/>
            <person name="Obukhova E."/>
            <person name="Bogdanov V."/>
            <person name="Penin A."/>
            <person name="Logacheva M."/>
        </authorList>
    </citation>
    <scope>NUCLEOTIDE SEQUENCE</scope>
    <source>
        <strain evidence="1">Hsosn_3</strain>
        <tissue evidence="1">Leaf</tissue>
    </source>
</reference>
<organism evidence="1 2">
    <name type="scientific">Heracleum sosnowskyi</name>
    <dbReference type="NCBI Taxonomy" id="360622"/>
    <lineage>
        <taxon>Eukaryota</taxon>
        <taxon>Viridiplantae</taxon>
        <taxon>Streptophyta</taxon>
        <taxon>Embryophyta</taxon>
        <taxon>Tracheophyta</taxon>
        <taxon>Spermatophyta</taxon>
        <taxon>Magnoliopsida</taxon>
        <taxon>eudicotyledons</taxon>
        <taxon>Gunneridae</taxon>
        <taxon>Pentapetalae</taxon>
        <taxon>asterids</taxon>
        <taxon>campanulids</taxon>
        <taxon>Apiales</taxon>
        <taxon>Apiaceae</taxon>
        <taxon>Apioideae</taxon>
        <taxon>apioid superclade</taxon>
        <taxon>Tordylieae</taxon>
        <taxon>Tordyliinae</taxon>
        <taxon>Heracleum</taxon>
    </lineage>
</organism>